<dbReference type="OrthoDB" id="750178at2"/>
<comment type="subcellular location">
    <subcellularLocation>
        <location evidence="1">Cell envelope</location>
    </subcellularLocation>
</comment>
<dbReference type="PANTHER" id="PTHR42852:SF6">
    <property type="entry name" value="THIOL:DISULFIDE INTERCHANGE PROTEIN DSBE"/>
    <property type="match status" value="1"/>
</dbReference>
<dbReference type="SUPFAM" id="SSF52833">
    <property type="entry name" value="Thioredoxin-like"/>
    <property type="match status" value="1"/>
</dbReference>
<keyword evidence="4" id="KW-0676">Redox-active center</keyword>
<dbReference type="Gene3D" id="3.40.30.10">
    <property type="entry name" value="Glutaredoxin"/>
    <property type="match status" value="1"/>
</dbReference>
<feature type="domain" description="Thioredoxin" evidence="6">
    <location>
        <begin position="234"/>
        <end position="374"/>
    </location>
</feature>
<evidence type="ECO:0000256" key="1">
    <source>
        <dbReference type="ARBA" id="ARBA00004196"/>
    </source>
</evidence>
<evidence type="ECO:0000313" key="8">
    <source>
        <dbReference type="Proteomes" id="UP000291117"/>
    </source>
</evidence>
<dbReference type="PANTHER" id="PTHR42852">
    <property type="entry name" value="THIOL:DISULFIDE INTERCHANGE PROTEIN DSBE"/>
    <property type="match status" value="1"/>
</dbReference>
<evidence type="ECO:0000256" key="2">
    <source>
        <dbReference type="ARBA" id="ARBA00022748"/>
    </source>
</evidence>
<keyword evidence="3" id="KW-1015">Disulfide bond</keyword>
<dbReference type="InterPro" id="IPR025380">
    <property type="entry name" value="DUF4369"/>
</dbReference>
<accession>A0A4R0ML93</accession>
<gene>
    <name evidence="7" type="ORF">EZ444_22705</name>
</gene>
<name>A0A4R0ML93_9SPHI</name>
<dbReference type="InterPro" id="IPR013740">
    <property type="entry name" value="Redoxin"/>
</dbReference>
<dbReference type="GO" id="GO:0030313">
    <property type="term" value="C:cell envelope"/>
    <property type="evidence" value="ECO:0007669"/>
    <property type="project" value="UniProtKB-SubCell"/>
</dbReference>
<dbReference type="PROSITE" id="PS51352">
    <property type="entry name" value="THIOREDOXIN_2"/>
    <property type="match status" value="1"/>
</dbReference>
<keyword evidence="2" id="KW-0201">Cytochrome c-type biogenesis</keyword>
<evidence type="ECO:0000256" key="5">
    <source>
        <dbReference type="SAM" id="SignalP"/>
    </source>
</evidence>
<dbReference type="InterPro" id="IPR036249">
    <property type="entry name" value="Thioredoxin-like_sf"/>
</dbReference>
<dbReference type="EMBL" id="SJSM01000023">
    <property type="protein sequence ID" value="TCC87438.1"/>
    <property type="molecule type" value="Genomic_DNA"/>
</dbReference>
<evidence type="ECO:0000256" key="4">
    <source>
        <dbReference type="ARBA" id="ARBA00023284"/>
    </source>
</evidence>
<reference evidence="7 8" key="1">
    <citation type="submission" date="2019-02" db="EMBL/GenBank/DDBJ databases">
        <title>Pedobacter sp. RP-3-8 sp. nov., isolated from Arctic soil.</title>
        <authorList>
            <person name="Dahal R.H."/>
        </authorList>
    </citation>
    <scope>NUCLEOTIDE SEQUENCE [LARGE SCALE GENOMIC DNA]</scope>
    <source>
        <strain evidence="7 8">RP-3-8</strain>
    </source>
</reference>
<keyword evidence="8" id="KW-1185">Reference proteome</keyword>
<feature type="chain" id="PRO_5020289938" evidence="5">
    <location>
        <begin position="21"/>
        <end position="374"/>
    </location>
</feature>
<dbReference type="InterPro" id="IPR017937">
    <property type="entry name" value="Thioredoxin_CS"/>
</dbReference>
<proteinExistence type="predicted"/>
<evidence type="ECO:0000259" key="6">
    <source>
        <dbReference type="PROSITE" id="PS51352"/>
    </source>
</evidence>
<evidence type="ECO:0000256" key="3">
    <source>
        <dbReference type="ARBA" id="ARBA00023157"/>
    </source>
</evidence>
<dbReference type="Pfam" id="PF08534">
    <property type="entry name" value="Redoxin"/>
    <property type="match status" value="1"/>
</dbReference>
<dbReference type="AlphaFoldDB" id="A0A4R0ML93"/>
<dbReference type="InterPro" id="IPR013766">
    <property type="entry name" value="Thioredoxin_domain"/>
</dbReference>
<feature type="signal peptide" evidence="5">
    <location>
        <begin position="1"/>
        <end position="20"/>
    </location>
</feature>
<evidence type="ECO:0000313" key="7">
    <source>
        <dbReference type="EMBL" id="TCC87438.1"/>
    </source>
</evidence>
<dbReference type="CDD" id="cd02966">
    <property type="entry name" value="TlpA_like_family"/>
    <property type="match status" value="1"/>
</dbReference>
<comment type="caution">
    <text evidence="7">The sequence shown here is derived from an EMBL/GenBank/DDBJ whole genome shotgun (WGS) entry which is preliminary data.</text>
</comment>
<dbReference type="Pfam" id="PF14289">
    <property type="entry name" value="DUF4369"/>
    <property type="match status" value="1"/>
</dbReference>
<dbReference type="Proteomes" id="UP000291117">
    <property type="component" value="Unassembled WGS sequence"/>
</dbReference>
<dbReference type="InterPro" id="IPR050553">
    <property type="entry name" value="Thioredoxin_ResA/DsbE_sf"/>
</dbReference>
<sequence length="374" mass="41715">MKQMKLKHVLVLGLSIIPLAGFSQSENFTINGKVNRKHDGRFIKLAYEDAQIKKADSVLVQNGAFKFTGNISSATVGKLGFGNEQTGDKIDLLLSTGTIQLSAKDSIHYANIKGTKLAEAHELLAKKLRPAEDKLNGLINQFRNLPEGPEKKAAVTKFLAGLDEYTRFRKETIHSFVNEYPSSYVSLYYLDQTAQGRLANYETTYPTFSKLSPEIKATKLGKELEERLLSVKGKLVGENFIDFVSTTPEGTQLSLKEVISKNKYTLVDFWASWCGPCRKENPYVVKTFNEFKGKGFTVLSVSLDEDATKWKAAIEADGMPWYHVSSLKGWKEPAAALYNVRAIPQNVLVNSQGKVIATNLRAETLYNKVKEVTQ</sequence>
<organism evidence="7 8">
    <name type="scientific">Pedobacter hiemivivus</name>
    <dbReference type="NCBI Taxonomy" id="2530454"/>
    <lineage>
        <taxon>Bacteria</taxon>
        <taxon>Pseudomonadati</taxon>
        <taxon>Bacteroidota</taxon>
        <taxon>Sphingobacteriia</taxon>
        <taxon>Sphingobacteriales</taxon>
        <taxon>Sphingobacteriaceae</taxon>
        <taxon>Pedobacter</taxon>
    </lineage>
</organism>
<dbReference type="GO" id="GO:0017004">
    <property type="term" value="P:cytochrome complex assembly"/>
    <property type="evidence" value="ECO:0007669"/>
    <property type="project" value="UniProtKB-KW"/>
</dbReference>
<dbReference type="PROSITE" id="PS00194">
    <property type="entry name" value="THIOREDOXIN_1"/>
    <property type="match status" value="1"/>
</dbReference>
<keyword evidence="5" id="KW-0732">Signal</keyword>
<protein>
    <submittedName>
        <fullName evidence="7">AhpC/TSA family protein</fullName>
    </submittedName>
</protein>